<dbReference type="SUPFAM" id="SSF54403">
    <property type="entry name" value="Cystatin/monellin"/>
    <property type="match status" value="1"/>
</dbReference>
<sequence length="171" mass="19445">MAGGWSQIMPATEEVQRMIDQVTCQIFTANSYQEQVVKKGMNYCIKVEIGGNCPGSLYMYVYREPKLTDTIWIPLSEICEASTLPFPLDKIKQHAEDRTGKKYDIFKGINYKTLLTRNVGYTNYFIKVQVGEGEEDYLILRVACAVTLVSNPTLTNLLGNKTLSDDIEYFE</sequence>
<dbReference type="InParanoid" id="A0A3P8ZRC3"/>
<dbReference type="InterPro" id="IPR046350">
    <property type="entry name" value="Cystatin_sf"/>
</dbReference>
<proteinExistence type="inferred from homology"/>
<evidence type="ECO:0000313" key="4">
    <source>
        <dbReference type="Ensembl" id="ENSELUP00000030973.2"/>
    </source>
</evidence>
<accession>A0A3P8ZRC3</accession>
<keyword evidence="5" id="KW-1185">Reference proteome</keyword>
<evidence type="ECO:0000256" key="2">
    <source>
        <dbReference type="ARBA" id="ARBA00022690"/>
    </source>
</evidence>
<dbReference type="AlphaFoldDB" id="A0A3P8ZRC3"/>
<dbReference type="InterPro" id="IPR001713">
    <property type="entry name" value="Prot_inh_stefin"/>
</dbReference>
<dbReference type="GO" id="GO:0005829">
    <property type="term" value="C:cytosol"/>
    <property type="evidence" value="ECO:0007669"/>
    <property type="project" value="TreeGrafter"/>
</dbReference>
<evidence type="ECO:0000256" key="1">
    <source>
        <dbReference type="ARBA" id="ARBA00009403"/>
    </source>
</evidence>
<dbReference type="RefSeq" id="XP_034145257.1">
    <property type="nucleotide sequence ID" value="XM_034289366.1"/>
</dbReference>
<dbReference type="GO" id="GO:0004869">
    <property type="term" value="F:cysteine-type endopeptidase inhibitor activity"/>
    <property type="evidence" value="ECO:0007669"/>
    <property type="project" value="UniProtKB-KW"/>
</dbReference>
<evidence type="ECO:0000313" key="5">
    <source>
        <dbReference type="Proteomes" id="UP000265140"/>
    </source>
</evidence>
<comment type="similarity">
    <text evidence="1">Belongs to the cystatin family.</text>
</comment>
<evidence type="ECO:0008006" key="6">
    <source>
        <dbReference type="Google" id="ProtNLM"/>
    </source>
</evidence>
<reference evidence="4" key="4">
    <citation type="submission" date="2025-09" db="UniProtKB">
        <authorList>
            <consortium name="Ensembl"/>
        </authorList>
    </citation>
    <scope>IDENTIFICATION</scope>
</reference>
<evidence type="ECO:0000256" key="3">
    <source>
        <dbReference type="ARBA" id="ARBA00022704"/>
    </source>
</evidence>
<dbReference type="Bgee" id="ENSELUG00000008402">
    <property type="expression patterns" value="Expressed in stomach and 4 other cell types or tissues"/>
</dbReference>
<protein>
    <recommendedName>
        <fullName evidence="6">Cystatin domain-containing protein</fullName>
    </recommendedName>
</protein>
<reference evidence="4" key="2">
    <citation type="submission" date="2020-02" db="EMBL/GenBank/DDBJ databases">
        <title>Esox lucius (northern pike) genome, fEsoLuc1, primary haplotype.</title>
        <authorList>
            <person name="Myers G."/>
            <person name="Karagic N."/>
            <person name="Meyer A."/>
            <person name="Pippel M."/>
            <person name="Reichard M."/>
            <person name="Winkler S."/>
            <person name="Tracey A."/>
            <person name="Sims Y."/>
            <person name="Howe K."/>
            <person name="Rhie A."/>
            <person name="Formenti G."/>
            <person name="Durbin R."/>
            <person name="Fedrigo O."/>
            <person name="Jarvis E.D."/>
        </authorList>
    </citation>
    <scope>NUCLEOTIDE SEQUENCE [LARGE SCALE GENOMIC DNA]</scope>
</reference>
<reference evidence="5" key="1">
    <citation type="journal article" date="2014" name="PLoS ONE">
        <title>The genome and linkage map of the northern pike (Esox lucius): conserved synteny revealed between the salmonid sister group and the Neoteleostei.</title>
        <authorList>
            <person name="Rondeau E.B."/>
            <person name="Minkley D.R."/>
            <person name="Leong J.S."/>
            <person name="Messmer A.M."/>
            <person name="Jantzen J.R."/>
            <person name="von Schalburg K.R."/>
            <person name="Lemon C."/>
            <person name="Bird N.H."/>
            <person name="Koop B.F."/>
        </authorList>
    </citation>
    <scope>NUCLEOTIDE SEQUENCE</scope>
</reference>
<dbReference type="Ensembl" id="ENSELUT00000006934.3">
    <property type="protein sequence ID" value="ENSELUP00000030973.2"/>
    <property type="gene ID" value="ENSELUG00000008402.3"/>
</dbReference>
<keyword evidence="2" id="KW-0646">Protease inhibitor</keyword>
<name>A0A3P8ZRC3_ESOLU</name>
<keyword evidence="3" id="KW-0789">Thiol protease inhibitor</keyword>
<reference evidence="4" key="3">
    <citation type="submission" date="2025-08" db="UniProtKB">
        <authorList>
            <consortium name="Ensembl"/>
        </authorList>
    </citation>
    <scope>IDENTIFICATION</scope>
</reference>
<dbReference type="PANTHER" id="PTHR11414:SF21">
    <property type="entry name" value="CYSTATIN 14A, TANDEM DUPLICATE 1-RELATED"/>
    <property type="match status" value="1"/>
</dbReference>
<dbReference type="GeneID" id="105009750"/>
<dbReference type="Proteomes" id="UP000265140">
    <property type="component" value="Chromosome 21"/>
</dbReference>
<organism evidence="4 5">
    <name type="scientific">Esox lucius</name>
    <name type="common">Northern pike</name>
    <dbReference type="NCBI Taxonomy" id="8010"/>
    <lineage>
        <taxon>Eukaryota</taxon>
        <taxon>Metazoa</taxon>
        <taxon>Chordata</taxon>
        <taxon>Craniata</taxon>
        <taxon>Vertebrata</taxon>
        <taxon>Euteleostomi</taxon>
        <taxon>Actinopterygii</taxon>
        <taxon>Neopterygii</taxon>
        <taxon>Teleostei</taxon>
        <taxon>Protacanthopterygii</taxon>
        <taxon>Esociformes</taxon>
        <taxon>Esocidae</taxon>
        <taxon>Esox</taxon>
    </lineage>
</organism>
<dbReference type="GeneTree" id="ENSGT00940000178933"/>
<dbReference type="PANTHER" id="PTHR11414">
    <property type="entry name" value="CYSTATIN FAMILY MEMBER"/>
    <property type="match status" value="1"/>
</dbReference>
<dbReference type="Gene3D" id="3.10.450.10">
    <property type="match status" value="2"/>
</dbReference>